<accession>A0A6A4RSX3</accession>
<name>A0A6A4RSX3_SCOMX</name>
<gene>
    <name evidence="1" type="ORF">F2P81_021994</name>
</gene>
<sequence length="77" mass="8888">MQTENVEKRGCIGYRYKMSPGASLMASLHLDDHVETRERLPSVGCRCVLCFLNHIRVLDSEDKKIEINTVEYSFPEQ</sequence>
<evidence type="ECO:0000313" key="2">
    <source>
        <dbReference type="Proteomes" id="UP000438429"/>
    </source>
</evidence>
<dbReference type="AlphaFoldDB" id="A0A6A4RSX3"/>
<dbReference type="Proteomes" id="UP000438429">
    <property type="component" value="Unassembled WGS sequence"/>
</dbReference>
<proteinExistence type="predicted"/>
<comment type="caution">
    <text evidence="1">The sequence shown here is derived from an EMBL/GenBank/DDBJ whole genome shotgun (WGS) entry which is preliminary data.</text>
</comment>
<organism evidence="1 2">
    <name type="scientific">Scophthalmus maximus</name>
    <name type="common">Turbot</name>
    <name type="synonym">Psetta maxima</name>
    <dbReference type="NCBI Taxonomy" id="52904"/>
    <lineage>
        <taxon>Eukaryota</taxon>
        <taxon>Metazoa</taxon>
        <taxon>Chordata</taxon>
        <taxon>Craniata</taxon>
        <taxon>Vertebrata</taxon>
        <taxon>Euteleostomi</taxon>
        <taxon>Actinopterygii</taxon>
        <taxon>Neopterygii</taxon>
        <taxon>Teleostei</taxon>
        <taxon>Neoteleostei</taxon>
        <taxon>Acanthomorphata</taxon>
        <taxon>Carangaria</taxon>
        <taxon>Pleuronectiformes</taxon>
        <taxon>Pleuronectoidei</taxon>
        <taxon>Scophthalmidae</taxon>
        <taxon>Scophthalmus</taxon>
    </lineage>
</organism>
<protein>
    <submittedName>
        <fullName evidence="1">Uncharacterized protein</fullName>
    </submittedName>
</protein>
<reference evidence="1 2" key="1">
    <citation type="submission" date="2019-06" db="EMBL/GenBank/DDBJ databases">
        <title>Draft genomes of female and male turbot (Scophthalmus maximus).</title>
        <authorList>
            <person name="Xu H."/>
            <person name="Xu X.-W."/>
            <person name="Shao C."/>
            <person name="Chen S."/>
        </authorList>
    </citation>
    <scope>NUCLEOTIDE SEQUENCE [LARGE SCALE GENOMIC DNA]</scope>
    <source>
        <strain evidence="1">Ysfricsl-2016a</strain>
        <tissue evidence="1">Blood</tissue>
    </source>
</reference>
<evidence type="ECO:0000313" key="1">
    <source>
        <dbReference type="EMBL" id="KAF0025113.1"/>
    </source>
</evidence>
<dbReference type="EMBL" id="VEVO01000020">
    <property type="protein sequence ID" value="KAF0025113.1"/>
    <property type="molecule type" value="Genomic_DNA"/>
</dbReference>